<evidence type="ECO:0000256" key="9">
    <source>
        <dbReference type="SAM" id="MobiDB-lite"/>
    </source>
</evidence>
<evidence type="ECO:0000313" key="12">
    <source>
        <dbReference type="EMBL" id="ATP09271.1"/>
    </source>
</evidence>
<comment type="similarity">
    <text evidence="1">Belongs to the peptidase S8 family. Furin subfamily.</text>
</comment>
<dbReference type="PROSITE" id="PS51892">
    <property type="entry name" value="SUBTILASE"/>
    <property type="match status" value="1"/>
</dbReference>
<dbReference type="Proteomes" id="UP000222916">
    <property type="component" value="Chromosome"/>
</dbReference>
<dbReference type="OrthoDB" id="9790784at2"/>
<keyword evidence="5 8" id="KW-0720">Serine protease</keyword>
<dbReference type="GO" id="GO:0004252">
    <property type="term" value="F:serine-type endopeptidase activity"/>
    <property type="evidence" value="ECO:0007669"/>
    <property type="project" value="UniProtKB-UniRule"/>
</dbReference>
<keyword evidence="4 8" id="KW-0378">Hydrolase</keyword>
<dbReference type="Gene3D" id="3.40.50.200">
    <property type="entry name" value="Peptidase S8/S53 domain"/>
    <property type="match status" value="1"/>
</dbReference>
<sequence length="625" mass="66912">MRKTSLALAISALISALPIASVQANESCTPLTGKEAGLDTGRSSAARCLPGINPLQDQQWHLLNSGQNAFSTRGGVAGNDLNLWWAHRTEVLGQGINVAVVDDGLAIAHPDLADNVRPGSRNVVTGSDDPTPTDPDSAHGTSVSGIIAAVDNSIGTLGVAPRAQLQGFNLLDDNSQQLQKDWLYALGGNAITADNRVFNQSYGMSLVDPEGSNGLDQVQLDRLFEQRTQQAQGAAYIKAAGNGFSRIAAGNYVLNRTGNLPKLPFENSNIDPSNSNFWNLVVSAINANGVRSSYSSVGSNVFLSAPGGEYGTDAPAMVTTDLPGCDMGYNRVDDPNTNRLHNNPQLDASCDYNGVMNGTSSATPNTTGAMALLMSAYPDLSVRDLRDLLARNATRLDANQGPVQISYTAANGQRRQVTGLEGWERNAAGLWYSPTYGFGLVDVNKTLASAASHDPLPPLVQLPWQKVTVRDRAVGAIPDVGSSPTRSSTQVDQPLTVEAVQVMVSLDHQRLPDLLIELVSPSGTRSVLLNPNNSLVGQSLDRQQLGYVRTKGLRDMRMLSHKFYGEPAQGEWRLEVTDVANGSRQVSLLDRRTNTRSTLTERNNSQPGQLLDWSLRVLGHDAARS</sequence>
<dbReference type="InterPro" id="IPR023828">
    <property type="entry name" value="Peptidase_S8_Ser-AS"/>
</dbReference>
<dbReference type="PROSITE" id="PS00137">
    <property type="entry name" value="SUBTILASE_HIS"/>
    <property type="match status" value="1"/>
</dbReference>
<dbReference type="AlphaFoldDB" id="A0A2D1QFV6"/>
<name>A0A2D1QFV6_AERSA</name>
<organism evidence="12 13">
    <name type="scientific">Aeromonas salmonicida subsp. pectinolytica 34mel</name>
    <dbReference type="NCBI Taxonomy" id="1324960"/>
    <lineage>
        <taxon>Bacteria</taxon>
        <taxon>Pseudomonadati</taxon>
        <taxon>Pseudomonadota</taxon>
        <taxon>Gammaproteobacteria</taxon>
        <taxon>Aeromonadales</taxon>
        <taxon>Aeromonadaceae</taxon>
        <taxon>Aeromonas</taxon>
    </lineage>
</organism>
<dbReference type="InterPro" id="IPR036852">
    <property type="entry name" value="Peptidase_S8/S53_dom_sf"/>
</dbReference>
<evidence type="ECO:0000256" key="7">
    <source>
        <dbReference type="PIRSR" id="PIRSR615500-1"/>
    </source>
</evidence>
<dbReference type="RefSeq" id="WP_034524255.1">
    <property type="nucleotide sequence ID" value="NZ_ARYZ02000063.1"/>
</dbReference>
<dbReference type="Pfam" id="PF01483">
    <property type="entry name" value="P_proprotein"/>
    <property type="match status" value="1"/>
</dbReference>
<dbReference type="GO" id="GO:0016020">
    <property type="term" value="C:membrane"/>
    <property type="evidence" value="ECO:0007669"/>
    <property type="project" value="TreeGrafter"/>
</dbReference>
<dbReference type="GO" id="GO:0005737">
    <property type="term" value="C:cytoplasm"/>
    <property type="evidence" value="ECO:0007669"/>
    <property type="project" value="UniProtKB-ARBA"/>
</dbReference>
<evidence type="ECO:0000313" key="13">
    <source>
        <dbReference type="Proteomes" id="UP000222916"/>
    </source>
</evidence>
<dbReference type="PRINTS" id="PR00723">
    <property type="entry name" value="SUBTILISIN"/>
</dbReference>
<feature type="active site" description="Charge relay system" evidence="7 8">
    <location>
        <position position="139"/>
    </location>
</feature>
<dbReference type="PROSITE" id="PS00136">
    <property type="entry name" value="SUBTILASE_ASP"/>
    <property type="match status" value="1"/>
</dbReference>
<accession>A0A2D1QFV6</accession>
<dbReference type="CDD" id="cd04059">
    <property type="entry name" value="Peptidases_S8_Protein_convertases_Kexins_Furin-like"/>
    <property type="match status" value="1"/>
</dbReference>
<evidence type="ECO:0000256" key="5">
    <source>
        <dbReference type="ARBA" id="ARBA00022825"/>
    </source>
</evidence>
<feature type="chain" id="PRO_5014432613" evidence="10">
    <location>
        <begin position="25"/>
        <end position="625"/>
    </location>
</feature>
<dbReference type="Pfam" id="PF00082">
    <property type="entry name" value="Peptidase_S8"/>
    <property type="match status" value="1"/>
</dbReference>
<evidence type="ECO:0000256" key="1">
    <source>
        <dbReference type="ARBA" id="ARBA00005325"/>
    </source>
</evidence>
<keyword evidence="3 10" id="KW-0732">Signal</keyword>
<dbReference type="SUPFAM" id="SSF52743">
    <property type="entry name" value="Subtilisin-like"/>
    <property type="match status" value="1"/>
</dbReference>
<evidence type="ECO:0000256" key="3">
    <source>
        <dbReference type="ARBA" id="ARBA00022729"/>
    </source>
</evidence>
<evidence type="ECO:0000256" key="10">
    <source>
        <dbReference type="SAM" id="SignalP"/>
    </source>
</evidence>
<keyword evidence="2 8" id="KW-0645">Protease</keyword>
<feature type="domain" description="P/Homo B" evidence="11">
    <location>
        <begin position="456"/>
        <end position="623"/>
    </location>
</feature>
<evidence type="ECO:0000256" key="2">
    <source>
        <dbReference type="ARBA" id="ARBA00022670"/>
    </source>
</evidence>
<dbReference type="InterPro" id="IPR002884">
    <property type="entry name" value="P_dom"/>
</dbReference>
<dbReference type="SUPFAM" id="SSF49785">
    <property type="entry name" value="Galactose-binding domain-like"/>
    <property type="match status" value="1"/>
</dbReference>
<dbReference type="GO" id="GO:0016485">
    <property type="term" value="P:protein processing"/>
    <property type="evidence" value="ECO:0007669"/>
    <property type="project" value="TreeGrafter"/>
</dbReference>
<proteinExistence type="inferred from homology"/>
<evidence type="ECO:0000259" key="11">
    <source>
        <dbReference type="PROSITE" id="PS51829"/>
    </source>
</evidence>
<dbReference type="GO" id="GO:0012505">
    <property type="term" value="C:endomembrane system"/>
    <property type="evidence" value="ECO:0007669"/>
    <property type="project" value="UniProtKB-ARBA"/>
</dbReference>
<keyword evidence="6" id="KW-0106">Calcium</keyword>
<dbReference type="InterPro" id="IPR000209">
    <property type="entry name" value="Peptidase_S8/S53_dom"/>
</dbReference>
<protein>
    <submittedName>
        <fullName evidence="12">Serine protease, secreted</fullName>
        <ecNumber evidence="12">3.4.21.-</ecNumber>
    </submittedName>
</protein>
<evidence type="ECO:0000256" key="8">
    <source>
        <dbReference type="PROSITE-ProRule" id="PRU01240"/>
    </source>
</evidence>
<evidence type="ECO:0000256" key="6">
    <source>
        <dbReference type="ARBA" id="ARBA00022837"/>
    </source>
</evidence>
<dbReference type="EC" id="3.4.21.-" evidence="12"/>
<feature type="active site" description="Charge relay system" evidence="7 8">
    <location>
        <position position="102"/>
    </location>
</feature>
<feature type="active site" description="Charge relay system" evidence="7 8">
    <location>
        <position position="360"/>
    </location>
</feature>
<feature type="signal peptide" evidence="10">
    <location>
        <begin position="1"/>
        <end position="24"/>
    </location>
</feature>
<dbReference type="PANTHER" id="PTHR42884">
    <property type="entry name" value="PROPROTEIN CONVERTASE SUBTILISIN/KEXIN-RELATED"/>
    <property type="match status" value="1"/>
</dbReference>
<dbReference type="PANTHER" id="PTHR42884:SF14">
    <property type="entry name" value="NEUROENDOCRINE CONVERTASE 1"/>
    <property type="match status" value="1"/>
</dbReference>
<dbReference type="EMBL" id="CP022426">
    <property type="protein sequence ID" value="ATP09271.1"/>
    <property type="molecule type" value="Genomic_DNA"/>
</dbReference>
<dbReference type="InterPro" id="IPR023827">
    <property type="entry name" value="Peptidase_S8_Asp-AS"/>
</dbReference>
<gene>
    <name evidence="12" type="ORF">Asalp_20990</name>
</gene>
<dbReference type="PROSITE" id="PS51829">
    <property type="entry name" value="P_HOMO_B"/>
    <property type="match status" value="1"/>
</dbReference>
<dbReference type="InterPro" id="IPR008979">
    <property type="entry name" value="Galactose-bd-like_sf"/>
</dbReference>
<dbReference type="PROSITE" id="PS00138">
    <property type="entry name" value="SUBTILASE_SER"/>
    <property type="match status" value="1"/>
</dbReference>
<feature type="region of interest" description="Disordered" evidence="9">
    <location>
        <begin position="116"/>
        <end position="141"/>
    </location>
</feature>
<evidence type="ECO:0000256" key="4">
    <source>
        <dbReference type="ARBA" id="ARBA00022801"/>
    </source>
</evidence>
<reference evidence="13" key="1">
    <citation type="journal article" date="2018" name="BMC Genomics">
        <title>The complete and fully assembled genome sequence of Aeromonas salmonicida subsp. pectinolytica and its comparative analysis with other Aeromonas species: investigation of the mobilome in environmental and pathogenic strains.</title>
        <authorList>
            <person name="Pfeiffer F."/>
            <person name="Zamora-Lagos M.A."/>
            <person name="Blettinger M."/>
            <person name="Yeroslaviz A."/>
            <person name="Dahl A."/>
            <person name="Gruber S."/>
            <person name="Habermann B.H."/>
        </authorList>
    </citation>
    <scope>NUCLEOTIDE SEQUENCE [LARGE SCALE GENOMIC DNA]</scope>
    <source>
        <strain evidence="13">34mel</strain>
    </source>
</reference>
<dbReference type="Gene3D" id="2.60.120.260">
    <property type="entry name" value="Galactose-binding domain-like"/>
    <property type="match status" value="1"/>
</dbReference>
<dbReference type="InterPro" id="IPR022398">
    <property type="entry name" value="Peptidase_S8_His-AS"/>
</dbReference>
<dbReference type="InterPro" id="IPR034182">
    <property type="entry name" value="Kexin/furin"/>
</dbReference>
<dbReference type="InterPro" id="IPR015500">
    <property type="entry name" value="Peptidase_S8_subtilisin-rel"/>
</dbReference>